<reference evidence="1" key="1">
    <citation type="submission" date="2023-07" db="EMBL/GenBank/DDBJ databases">
        <title>Black Yeasts Isolated from many extreme environments.</title>
        <authorList>
            <person name="Coleine C."/>
            <person name="Stajich J.E."/>
            <person name="Selbmann L."/>
        </authorList>
    </citation>
    <scope>NUCLEOTIDE SEQUENCE</scope>
    <source>
        <strain evidence="1">CCFEE 5714</strain>
    </source>
</reference>
<keyword evidence="2" id="KW-1185">Reference proteome</keyword>
<evidence type="ECO:0000313" key="2">
    <source>
        <dbReference type="Proteomes" id="UP001281147"/>
    </source>
</evidence>
<evidence type="ECO:0000313" key="1">
    <source>
        <dbReference type="EMBL" id="KAK3718891.1"/>
    </source>
</evidence>
<dbReference type="Proteomes" id="UP001281147">
    <property type="component" value="Unassembled WGS sequence"/>
</dbReference>
<gene>
    <name evidence="1" type="ORF">LTR37_004807</name>
</gene>
<name>A0ACC3NMT6_9PEZI</name>
<organism evidence="1 2">
    <name type="scientific">Vermiconidia calcicola</name>
    <dbReference type="NCBI Taxonomy" id="1690605"/>
    <lineage>
        <taxon>Eukaryota</taxon>
        <taxon>Fungi</taxon>
        <taxon>Dikarya</taxon>
        <taxon>Ascomycota</taxon>
        <taxon>Pezizomycotina</taxon>
        <taxon>Dothideomycetes</taxon>
        <taxon>Dothideomycetidae</taxon>
        <taxon>Mycosphaerellales</taxon>
        <taxon>Extremaceae</taxon>
        <taxon>Vermiconidia</taxon>
    </lineage>
</organism>
<sequence>MPRQSKPKPAKLSITPPAGPQKSKIAESPDPRSSPLDLAGIDLSSFGGDIGPEFATLPPLPQSPPIPQSPGHQRDQSKTFANTAKGRSASEQEPRGQIRQVKDDDEYRPGSSSMSKIYHLRKAPGSTPELSLLGSVENIRKQSGEMNAGQAADTRPQPSPHHSEDSASVKRSQKGLRNPLTRSKSIRRDSDSKSKSNGKPSIQQPPKTAPISPDWPGQSEAMFKSKLKDRRGKSAERAIVSESEDGLVPEKQHAAEKEKPRFGKGSKNVMSKAVSTGGSLFNRLGKIGRSSSNTEKEIPDSEYVIKVINQPLVEQTRFTRISKDLKKCRDKTEFWMPSLPWRCIDYLNYNCETEGLYRVPGSGPQVKHWQRRFDTELDIDLLNEQELYDPNTIASMLKSWLRDLPTEIMPKTLQQELAEGMAKENADYQKIGQSASDRLRNTLSQLPPFNYYLLFAITCHLSLLLSHKEQNKMDLNNLSICIGPCLDLERWLFNYLVGDWKHCWQGCWTEPPWLKAEEADKQGLGYVQPTTSIKPKSESGKKTEKGMRTEDGKKTENGGMAENAKTGQKATSLDDRAVYSSGSAQSRSRSRSRSRDASRQGSHYSDARSAQTSPHRALENLRPDTYTPPPAYSAFTNGNLPAESSSNDLSLRRPATAGNQSGNNSHTGTPTPKPSHSRSQSDFQLSPVKPSSPVDFPLTLRNQ</sequence>
<accession>A0ACC3NMT6</accession>
<dbReference type="EMBL" id="JAUTXU010000029">
    <property type="protein sequence ID" value="KAK3718891.1"/>
    <property type="molecule type" value="Genomic_DNA"/>
</dbReference>
<protein>
    <submittedName>
        <fullName evidence="1">Uncharacterized protein</fullName>
    </submittedName>
</protein>
<comment type="caution">
    <text evidence="1">The sequence shown here is derived from an EMBL/GenBank/DDBJ whole genome shotgun (WGS) entry which is preliminary data.</text>
</comment>
<proteinExistence type="predicted"/>